<organism evidence="1 2">
    <name type="scientific">Hymenobacter nivis</name>
    <dbReference type="NCBI Taxonomy" id="1850093"/>
    <lineage>
        <taxon>Bacteria</taxon>
        <taxon>Pseudomonadati</taxon>
        <taxon>Bacteroidota</taxon>
        <taxon>Cytophagia</taxon>
        <taxon>Cytophagales</taxon>
        <taxon>Hymenobacteraceae</taxon>
        <taxon>Hymenobacter</taxon>
    </lineage>
</organism>
<keyword evidence="2" id="KW-1185">Reference proteome</keyword>
<dbReference type="OrthoDB" id="934917at2"/>
<dbReference type="AlphaFoldDB" id="A0A2Z3GHY6"/>
<proteinExistence type="predicted"/>
<dbReference type="RefSeq" id="WP_109655708.1">
    <property type="nucleotide sequence ID" value="NZ_CP029145.1"/>
</dbReference>
<reference evidence="2" key="1">
    <citation type="submission" date="2018-04" db="EMBL/GenBank/DDBJ databases">
        <title>Complete genome of Antarctic heterotrophic bacterium Hymenobacter nivis.</title>
        <authorList>
            <person name="Terashima M."/>
        </authorList>
    </citation>
    <scope>NUCLEOTIDE SEQUENCE [LARGE SCALE GENOMIC DNA]</scope>
    <source>
        <strain evidence="2">NBRC 111535</strain>
    </source>
</reference>
<dbReference type="KEGG" id="hnv:DDQ68_07320"/>
<evidence type="ECO:0000313" key="1">
    <source>
        <dbReference type="EMBL" id="AWM32608.1"/>
    </source>
</evidence>
<gene>
    <name evidence="1" type="ORF">DDQ68_07320</name>
</gene>
<accession>A0A2Z3GHY6</accession>
<name>A0A2Z3GHY6_9BACT</name>
<evidence type="ECO:0000313" key="2">
    <source>
        <dbReference type="Proteomes" id="UP000245999"/>
    </source>
</evidence>
<dbReference type="Proteomes" id="UP000245999">
    <property type="component" value="Chromosome"/>
</dbReference>
<dbReference type="EMBL" id="CP029145">
    <property type="protein sequence ID" value="AWM32608.1"/>
    <property type="molecule type" value="Genomic_DNA"/>
</dbReference>
<sequence length="231" mass="24571">MRYRLLLPLLAGPALGFGQSTGTVGNNYTDVLDKGNSIVAFSPPDDGVQGSPLLLRAWTPAAVLLHGNTVPKLVPVKYDVVRQQLRVRRAQGDSVVVPLSQLQEFALTPGPAARRFVPLGAPGMPDAFAEVLSPGPHLQLLKLWDKAVEQAPTSTSSYAAPTSVSTYADRPKYYLRGPQGPAVEVRPKRASLQAALATYPAAQQALKARQGSLSTEAELRDAVAALDSLVQ</sequence>
<protein>
    <submittedName>
        <fullName evidence="1">Uncharacterized protein</fullName>
    </submittedName>
</protein>